<comment type="caution">
    <text evidence="1">The sequence shown here is derived from an EMBL/GenBank/DDBJ whole genome shotgun (WGS) entry which is preliminary data.</text>
</comment>
<accession>A0A9W6Y8S0</accession>
<dbReference type="Proteomes" id="UP001165121">
    <property type="component" value="Unassembled WGS sequence"/>
</dbReference>
<organism evidence="1 2">
    <name type="scientific">Phytophthora fragariaefolia</name>
    <dbReference type="NCBI Taxonomy" id="1490495"/>
    <lineage>
        <taxon>Eukaryota</taxon>
        <taxon>Sar</taxon>
        <taxon>Stramenopiles</taxon>
        <taxon>Oomycota</taxon>
        <taxon>Peronosporomycetes</taxon>
        <taxon>Peronosporales</taxon>
        <taxon>Peronosporaceae</taxon>
        <taxon>Phytophthora</taxon>
    </lineage>
</organism>
<protein>
    <submittedName>
        <fullName evidence="1">Unnamed protein product</fullName>
    </submittedName>
</protein>
<dbReference type="EMBL" id="BSXT01005069">
    <property type="protein sequence ID" value="GMF59599.1"/>
    <property type="molecule type" value="Genomic_DNA"/>
</dbReference>
<proteinExistence type="predicted"/>
<name>A0A9W6Y8S0_9STRA</name>
<reference evidence="1" key="1">
    <citation type="submission" date="2023-04" db="EMBL/GenBank/DDBJ databases">
        <title>Phytophthora fragariaefolia NBRC 109709.</title>
        <authorList>
            <person name="Ichikawa N."/>
            <person name="Sato H."/>
            <person name="Tonouchi N."/>
        </authorList>
    </citation>
    <scope>NUCLEOTIDE SEQUENCE</scope>
    <source>
        <strain evidence="1">NBRC 109709</strain>
    </source>
</reference>
<keyword evidence="2" id="KW-1185">Reference proteome</keyword>
<sequence length="177" mass="20489">MTNMKDTFDPFYDNVLFFDCYKIDNKCWVDQESLQSIIDHMNGITAKIDELKASYSNESTLAYLAALRIIATDELHLKQALMGSLTRFIKRATSSDDYATRSVISKDLQVVPIVEWRHTVLDMNVREKPNFGIIIFSDLQDYTDRLDDLMTSGNKRKAKRNTKRKIKQSLMSAVYRS</sequence>
<dbReference type="AlphaFoldDB" id="A0A9W6Y8S0"/>
<evidence type="ECO:0000313" key="1">
    <source>
        <dbReference type="EMBL" id="GMF59599.1"/>
    </source>
</evidence>
<gene>
    <name evidence="1" type="ORF">Pfra01_002578400</name>
</gene>
<evidence type="ECO:0000313" key="2">
    <source>
        <dbReference type="Proteomes" id="UP001165121"/>
    </source>
</evidence>